<comment type="caution">
    <text evidence="1">The sequence shown here is derived from an EMBL/GenBank/DDBJ whole genome shotgun (WGS) entry which is preliminary data.</text>
</comment>
<dbReference type="InterPro" id="IPR038573">
    <property type="entry name" value="BrnT_sf"/>
</dbReference>
<dbReference type="Proteomes" id="UP000248134">
    <property type="component" value="Unassembled WGS sequence"/>
</dbReference>
<evidence type="ECO:0000313" key="1">
    <source>
        <dbReference type="EMBL" id="PZA13090.1"/>
    </source>
</evidence>
<dbReference type="EMBL" id="QKQS01000007">
    <property type="protein sequence ID" value="PZA13090.1"/>
    <property type="molecule type" value="Genomic_DNA"/>
</dbReference>
<dbReference type="Pfam" id="PF04365">
    <property type="entry name" value="BrnT_toxin"/>
    <property type="match status" value="1"/>
</dbReference>
<accession>A0A323UN82</accession>
<evidence type="ECO:0000313" key="2">
    <source>
        <dbReference type="Proteomes" id="UP000248134"/>
    </source>
</evidence>
<dbReference type="OrthoDB" id="9798158at2"/>
<dbReference type="Gene3D" id="3.10.450.530">
    <property type="entry name" value="Ribonuclease toxin, BrnT, of type II toxin-antitoxin system"/>
    <property type="match status" value="1"/>
</dbReference>
<organism evidence="1 2">
    <name type="scientific">Rhodopseudomonas palustris</name>
    <dbReference type="NCBI Taxonomy" id="1076"/>
    <lineage>
        <taxon>Bacteria</taxon>
        <taxon>Pseudomonadati</taxon>
        <taxon>Pseudomonadota</taxon>
        <taxon>Alphaproteobacteria</taxon>
        <taxon>Hyphomicrobiales</taxon>
        <taxon>Nitrobacteraceae</taxon>
        <taxon>Rhodopseudomonas</taxon>
    </lineage>
</organism>
<dbReference type="AlphaFoldDB" id="A0A323UN82"/>
<dbReference type="RefSeq" id="WP_110784903.1">
    <property type="nucleotide sequence ID" value="NZ_QKQS01000007.1"/>
</dbReference>
<protein>
    <submittedName>
        <fullName evidence="1">BrnT family toxin</fullName>
    </submittedName>
</protein>
<dbReference type="InterPro" id="IPR007460">
    <property type="entry name" value="BrnT_toxin"/>
</dbReference>
<name>A0A323UN82_RHOPL</name>
<gene>
    <name evidence="1" type="ORF">DNX69_04880</name>
</gene>
<reference evidence="1 2" key="1">
    <citation type="submission" date="2018-06" db="EMBL/GenBank/DDBJ databases">
        <title>Draft Whole-Genome Sequence of the purple photosynthetic bacterium Rhodospeudomonas palustris XCP.</title>
        <authorList>
            <person name="Rayyan A."/>
            <person name="Meyer T.E."/>
            <person name="Kyndt J.A."/>
        </authorList>
    </citation>
    <scope>NUCLEOTIDE SEQUENCE [LARGE SCALE GENOMIC DNA]</scope>
    <source>
        <strain evidence="1 2">XCP</strain>
    </source>
</reference>
<sequence>MKASDGSADFDWDLGNRAKCAKHGVTVAEIEGLFRGPISVFPDPAHSSSEDRFKAIGRTETGRMVFVVFTLRTRSGRTLIRPIGARYMHAKEIAAYEEEAAKAGK</sequence>
<proteinExistence type="predicted"/>